<dbReference type="SUPFAM" id="SSF51445">
    <property type="entry name" value="(Trans)glycosidases"/>
    <property type="match status" value="1"/>
</dbReference>
<evidence type="ECO:0000313" key="6">
    <source>
        <dbReference type="Proteomes" id="UP000694480"/>
    </source>
</evidence>
<gene>
    <name evidence="5" type="ORF">IC612_09270</name>
</gene>
<evidence type="ECO:0000256" key="3">
    <source>
        <dbReference type="RuleBase" id="RU361153"/>
    </source>
</evidence>
<sequence>MSKKILLIGILCIGSLVLQAQGTGPFGRLRVEGVQLVGESGNTVQLRGMSFGWHNFWPRFYQKQTVRWLKKDFSSNVVRAAIGVDKNLPNSYLQNPQKAKKLLDNVVRGAVRNRMYVVIDWHTHDIYLPEAREFFAYVSKKYGKYDNIIYEVFNEPDYETWPEVKSYAEEIISVIRKNDPYNVILVGTPSWDQDVHLAANDPILTDSNLMYTLHFYAATHKEWLRERADKALEKGLPIFVSESAAMEATGDGPLDTVSWLAYIDWMEKRGISWLTWSVSDKDETCSILYPSASSTGRWGMEDLKLSGRLVRLKLRALAGK</sequence>
<dbReference type="EMBL" id="JADKYY010000013">
    <property type="protein sequence ID" value="MBF5027985.1"/>
    <property type="molecule type" value="Genomic_DNA"/>
</dbReference>
<evidence type="ECO:0000313" key="5">
    <source>
        <dbReference type="EMBL" id="MBF5027985.1"/>
    </source>
</evidence>
<organism evidence="5 6">
    <name type="scientific">Planobacterium oryzisoli</name>
    <dbReference type="NCBI Taxonomy" id="2771435"/>
    <lineage>
        <taxon>Bacteria</taxon>
        <taxon>Pseudomonadati</taxon>
        <taxon>Bacteroidota</taxon>
        <taxon>Flavobacteriia</taxon>
        <taxon>Flavobacteriales</taxon>
        <taxon>Weeksellaceae</taxon>
        <taxon>Chryseobacterium group</taxon>
        <taxon>Chryseobacterium</taxon>
    </lineage>
</organism>
<dbReference type="GO" id="GO:0000272">
    <property type="term" value="P:polysaccharide catabolic process"/>
    <property type="evidence" value="ECO:0007669"/>
    <property type="project" value="InterPro"/>
</dbReference>
<dbReference type="Proteomes" id="UP000694480">
    <property type="component" value="Unassembled WGS sequence"/>
</dbReference>
<dbReference type="Gene3D" id="3.20.20.80">
    <property type="entry name" value="Glycosidases"/>
    <property type="match status" value="1"/>
</dbReference>
<evidence type="ECO:0000256" key="1">
    <source>
        <dbReference type="ARBA" id="ARBA00022801"/>
    </source>
</evidence>
<dbReference type="PANTHER" id="PTHR34142">
    <property type="entry name" value="ENDO-BETA-1,4-GLUCANASE A"/>
    <property type="match status" value="1"/>
</dbReference>
<feature type="domain" description="Glycoside hydrolase family 5" evidence="4">
    <location>
        <begin position="38"/>
        <end position="281"/>
    </location>
</feature>
<dbReference type="PANTHER" id="PTHR34142:SF1">
    <property type="entry name" value="GLYCOSIDE HYDROLASE FAMILY 5 DOMAIN-CONTAINING PROTEIN"/>
    <property type="match status" value="1"/>
</dbReference>
<keyword evidence="1 3" id="KW-0378">Hydrolase</keyword>
<dbReference type="RefSeq" id="WP_194739910.1">
    <property type="nucleotide sequence ID" value="NZ_JADKYY010000013.1"/>
</dbReference>
<name>A0A930YX57_9FLAO</name>
<proteinExistence type="inferred from homology"/>
<dbReference type="PROSITE" id="PS00659">
    <property type="entry name" value="GLYCOSYL_HYDROL_F5"/>
    <property type="match status" value="1"/>
</dbReference>
<dbReference type="InterPro" id="IPR001547">
    <property type="entry name" value="Glyco_hydro_5"/>
</dbReference>
<dbReference type="AlphaFoldDB" id="A0A930YX57"/>
<dbReference type="GO" id="GO:0004553">
    <property type="term" value="F:hydrolase activity, hydrolyzing O-glycosyl compounds"/>
    <property type="evidence" value="ECO:0007669"/>
    <property type="project" value="InterPro"/>
</dbReference>
<comment type="caution">
    <text evidence="5">The sequence shown here is derived from an EMBL/GenBank/DDBJ whole genome shotgun (WGS) entry which is preliminary data.</text>
</comment>
<evidence type="ECO:0000256" key="2">
    <source>
        <dbReference type="ARBA" id="ARBA00023295"/>
    </source>
</evidence>
<reference evidence="5" key="1">
    <citation type="submission" date="2020-11" db="EMBL/GenBank/DDBJ databases">
        <title>Genome seq and assembly of Planobacterium sp.</title>
        <authorList>
            <person name="Chhetri G."/>
        </authorList>
    </citation>
    <scope>NUCLEOTIDE SEQUENCE</scope>
    <source>
        <strain evidence="5">GCR5</strain>
    </source>
</reference>
<protein>
    <submittedName>
        <fullName evidence="5">Glycoside hydrolase family 5 protein</fullName>
    </submittedName>
</protein>
<comment type="similarity">
    <text evidence="3">Belongs to the glycosyl hydrolase 5 (cellulase A) family.</text>
</comment>
<dbReference type="InterPro" id="IPR018087">
    <property type="entry name" value="Glyco_hydro_5_CS"/>
</dbReference>
<keyword evidence="2 3" id="KW-0326">Glycosidase</keyword>
<dbReference type="InterPro" id="IPR017853">
    <property type="entry name" value="GH"/>
</dbReference>
<accession>A0A930YX57</accession>
<evidence type="ECO:0000259" key="4">
    <source>
        <dbReference type="Pfam" id="PF00150"/>
    </source>
</evidence>
<keyword evidence="6" id="KW-1185">Reference proteome</keyword>
<dbReference type="Pfam" id="PF00150">
    <property type="entry name" value="Cellulase"/>
    <property type="match status" value="1"/>
</dbReference>